<keyword evidence="1" id="KW-0238">DNA-binding</keyword>
<dbReference type="GO" id="GO:0003917">
    <property type="term" value="F:DNA topoisomerase type I (single strand cut, ATP-independent) activity"/>
    <property type="evidence" value="ECO:0007669"/>
    <property type="project" value="InterPro"/>
</dbReference>
<keyword evidence="4" id="KW-1185">Reference proteome</keyword>
<protein>
    <recommendedName>
        <fullName evidence="2">Topoisomerase I C-terminal domain-containing protein</fullName>
    </recommendedName>
</protein>
<evidence type="ECO:0000313" key="3">
    <source>
        <dbReference type="EMBL" id="CAH2069798.1"/>
    </source>
</evidence>
<reference evidence="3 4" key="1">
    <citation type="submission" date="2022-03" db="EMBL/GenBank/DDBJ databases">
        <authorList>
            <person name="Nunn A."/>
            <person name="Chopra R."/>
            <person name="Nunn A."/>
            <person name="Contreras Garrido A."/>
        </authorList>
    </citation>
    <scope>NUCLEOTIDE SEQUENCE [LARGE SCALE GENOMIC DNA]</scope>
</reference>
<feature type="domain" description="Topoisomerase I C-terminal" evidence="2">
    <location>
        <begin position="21"/>
        <end position="86"/>
    </location>
</feature>
<dbReference type="InterPro" id="IPR051062">
    <property type="entry name" value="Topoisomerase_IB"/>
</dbReference>
<dbReference type="PROSITE" id="PS52038">
    <property type="entry name" value="TOPO_IB_2"/>
    <property type="match status" value="1"/>
</dbReference>
<sequence length="87" mass="10592">MNEIIRSTICRWLKKIQQTKAKINKMERLMRFKEKFHTKVHDSSNFMDPRITLAWCKRNQIPIEKVLNESLIEKFAWVMNGESDFKY</sequence>
<dbReference type="GO" id="GO:0007059">
    <property type="term" value="P:chromosome segregation"/>
    <property type="evidence" value="ECO:0007669"/>
    <property type="project" value="TreeGrafter"/>
</dbReference>
<dbReference type="AlphaFoldDB" id="A0AAU9SRD2"/>
<evidence type="ECO:0000259" key="2">
    <source>
        <dbReference type="Pfam" id="PF14370"/>
    </source>
</evidence>
<dbReference type="GO" id="GO:0003677">
    <property type="term" value="F:DNA binding"/>
    <property type="evidence" value="ECO:0007669"/>
    <property type="project" value="UniProtKB-UniRule"/>
</dbReference>
<accession>A0AAU9SRD2</accession>
<dbReference type="GO" id="GO:0005730">
    <property type="term" value="C:nucleolus"/>
    <property type="evidence" value="ECO:0007669"/>
    <property type="project" value="TreeGrafter"/>
</dbReference>
<dbReference type="GO" id="GO:0006265">
    <property type="term" value="P:DNA topological change"/>
    <property type="evidence" value="ECO:0007669"/>
    <property type="project" value="InterPro"/>
</dbReference>
<proteinExistence type="predicted"/>
<dbReference type="PANTHER" id="PTHR10290:SF3">
    <property type="entry name" value="DNA TOPOISOMERASE 1"/>
    <property type="match status" value="1"/>
</dbReference>
<organism evidence="3 4">
    <name type="scientific">Thlaspi arvense</name>
    <name type="common">Field penny-cress</name>
    <dbReference type="NCBI Taxonomy" id="13288"/>
    <lineage>
        <taxon>Eukaryota</taxon>
        <taxon>Viridiplantae</taxon>
        <taxon>Streptophyta</taxon>
        <taxon>Embryophyta</taxon>
        <taxon>Tracheophyta</taxon>
        <taxon>Spermatophyta</taxon>
        <taxon>Magnoliopsida</taxon>
        <taxon>eudicotyledons</taxon>
        <taxon>Gunneridae</taxon>
        <taxon>Pentapetalae</taxon>
        <taxon>rosids</taxon>
        <taxon>malvids</taxon>
        <taxon>Brassicales</taxon>
        <taxon>Brassicaceae</taxon>
        <taxon>Thlaspideae</taxon>
        <taxon>Thlaspi</taxon>
    </lineage>
</organism>
<dbReference type="SUPFAM" id="SSF56349">
    <property type="entry name" value="DNA breaking-rejoining enzymes"/>
    <property type="match status" value="1"/>
</dbReference>
<dbReference type="EMBL" id="OU466862">
    <property type="protein sequence ID" value="CAH2069798.1"/>
    <property type="molecule type" value="Genomic_DNA"/>
</dbReference>
<dbReference type="InterPro" id="IPR025834">
    <property type="entry name" value="TopoI_C_dom"/>
</dbReference>
<dbReference type="PANTHER" id="PTHR10290">
    <property type="entry name" value="DNA TOPOISOMERASE I"/>
    <property type="match status" value="1"/>
</dbReference>
<dbReference type="Gene3D" id="1.10.132.10">
    <property type="match status" value="1"/>
</dbReference>
<gene>
    <name evidence="3" type="ORF">TAV2_LOCUS19424</name>
</gene>
<dbReference type="InterPro" id="IPR011010">
    <property type="entry name" value="DNA_brk_join_enz"/>
</dbReference>
<evidence type="ECO:0000313" key="4">
    <source>
        <dbReference type="Proteomes" id="UP000836841"/>
    </source>
</evidence>
<comment type="caution">
    <text evidence="1">Lacks conserved residue(s) required for the propagation of feature annotation.</text>
</comment>
<dbReference type="GO" id="GO:0005694">
    <property type="term" value="C:chromosome"/>
    <property type="evidence" value="ECO:0007669"/>
    <property type="project" value="InterPro"/>
</dbReference>
<dbReference type="Proteomes" id="UP000836841">
    <property type="component" value="Chromosome 6"/>
</dbReference>
<evidence type="ECO:0000256" key="1">
    <source>
        <dbReference type="PROSITE-ProRule" id="PRU01382"/>
    </source>
</evidence>
<dbReference type="GO" id="GO:0006260">
    <property type="term" value="P:DNA replication"/>
    <property type="evidence" value="ECO:0007669"/>
    <property type="project" value="TreeGrafter"/>
</dbReference>
<name>A0AAU9SRD2_THLAR</name>
<dbReference type="Pfam" id="PF14370">
    <property type="entry name" value="Topo_C_assoc"/>
    <property type="match status" value="1"/>
</dbReference>
<dbReference type="InterPro" id="IPR014727">
    <property type="entry name" value="TopoI_cat_a/b-sub_euk"/>
</dbReference>